<evidence type="ECO:0000256" key="3">
    <source>
        <dbReference type="ARBA" id="ARBA00023015"/>
    </source>
</evidence>
<feature type="compositionally biased region" description="Basic and acidic residues" evidence="9">
    <location>
        <begin position="1030"/>
        <end position="1040"/>
    </location>
</feature>
<feature type="compositionally biased region" description="Low complexity" evidence="9">
    <location>
        <begin position="1732"/>
        <end position="1746"/>
    </location>
</feature>
<dbReference type="Gene3D" id="1.10.1100.10">
    <property type="entry name" value="TAFII-230 TBP-binding domain"/>
    <property type="match status" value="1"/>
</dbReference>
<dbReference type="PROSITE" id="PS00633">
    <property type="entry name" value="BROMODOMAIN_1"/>
    <property type="match status" value="1"/>
</dbReference>
<feature type="compositionally biased region" description="Polar residues" evidence="9">
    <location>
        <begin position="611"/>
        <end position="623"/>
    </location>
</feature>
<dbReference type="Proteomes" id="UP001164746">
    <property type="component" value="Chromosome 3"/>
</dbReference>
<dbReference type="InterPro" id="IPR001487">
    <property type="entry name" value="Bromodomain"/>
</dbReference>
<comment type="similarity">
    <text evidence="2">Belongs to the TAF1 family.</text>
</comment>
<feature type="domain" description="Bromo" evidence="10">
    <location>
        <begin position="1486"/>
        <end position="1556"/>
    </location>
</feature>
<evidence type="ECO:0000259" key="10">
    <source>
        <dbReference type="PROSITE" id="PS50014"/>
    </source>
</evidence>
<feature type="region of interest" description="Disordered" evidence="9">
    <location>
        <begin position="97"/>
        <end position="186"/>
    </location>
</feature>
<dbReference type="CDD" id="cd05511">
    <property type="entry name" value="Bromo_TFIID"/>
    <property type="match status" value="1"/>
</dbReference>
<dbReference type="EMBL" id="CP111014">
    <property type="protein sequence ID" value="WAR00855.1"/>
    <property type="molecule type" value="Genomic_DNA"/>
</dbReference>
<dbReference type="SUPFAM" id="SSF47370">
    <property type="entry name" value="Bromodomain"/>
    <property type="match status" value="2"/>
</dbReference>
<feature type="compositionally biased region" description="Basic and acidic residues" evidence="9">
    <location>
        <begin position="569"/>
        <end position="590"/>
    </location>
</feature>
<organism evidence="11 12">
    <name type="scientific">Mya arenaria</name>
    <name type="common">Soft-shell clam</name>
    <dbReference type="NCBI Taxonomy" id="6604"/>
    <lineage>
        <taxon>Eukaryota</taxon>
        <taxon>Metazoa</taxon>
        <taxon>Spiralia</taxon>
        <taxon>Lophotrochozoa</taxon>
        <taxon>Mollusca</taxon>
        <taxon>Bivalvia</taxon>
        <taxon>Autobranchia</taxon>
        <taxon>Heteroconchia</taxon>
        <taxon>Euheterodonta</taxon>
        <taxon>Imparidentia</taxon>
        <taxon>Neoheterodontei</taxon>
        <taxon>Myida</taxon>
        <taxon>Myoidea</taxon>
        <taxon>Myidae</taxon>
        <taxon>Mya</taxon>
    </lineage>
</organism>
<evidence type="ECO:0000256" key="4">
    <source>
        <dbReference type="ARBA" id="ARBA00023117"/>
    </source>
</evidence>
<dbReference type="Gene3D" id="1.20.920.10">
    <property type="entry name" value="Bromodomain-like"/>
    <property type="match status" value="2"/>
</dbReference>
<feature type="region of interest" description="Disordered" evidence="9">
    <location>
        <begin position="568"/>
        <end position="623"/>
    </location>
</feature>
<dbReference type="Pfam" id="PF15288">
    <property type="entry name" value="zf-CCHC_6"/>
    <property type="match status" value="1"/>
</dbReference>
<reference evidence="11" key="1">
    <citation type="submission" date="2022-11" db="EMBL/GenBank/DDBJ databases">
        <title>Centuries of genome instability and evolution in soft-shell clam transmissible cancer (bioRxiv).</title>
        <authorList>
            <person name="Hart S.F.M."/>
            <person name="Yonemitsu M.A."/>
            <person name="Giersch R.M."/>
            <person name="Beal B.F."/>
            <person name="Arriagada G."/>
            <person name="Davis B.W."/>
            <person name="Ostrander E.A."/>
            <person name="Goff S.P."/>
            <person name="Metzger M.J."/>
        </authorList>
    </citation>
    <scope>NUCLEOTIDE SEQUENCE</scope>
    <source>
        <strain evidence="11">MELC-2E11</strain>
        <tissue evidence="11">Siphon/mantle</tissue>
    </source>
</reference>
<dbReference type="Pfam" id="PF12157">
    <property type="entry name" value="DUF3591"/>
    <property type="match status" value="1"/>
</dbReference>
<dbReference type="PROSITE" id="PS50014">
    <property type="entry name" value="BROMODOMAIN_2"/>
    <property type="match status" value="2"/>
</dbReference>
<accession>A0ABY7DTU1</accession>
<dbReference type="InterPro" id="IPR041670">
    <property type="entry name" value="Znf-CCHC_6"/>
</dbReference>
<evidence type="ECO:0000256" key="6">
    <source>
        <dbReference type="ARBA" id="ARBA00023242"/>
    </source>
</evidence>
<dbReference type="InterPro" id="IPR036427">
    <property type="entry name" value="Bromodomain-like_sf"/>
</dbReference>
<evidence type="ECO:0000256" key="8">
    <source>
        <dbReference type="PROSITE-ProRule" id="PRU00035"/>
    </source>
</evidence>
<dbReference type="PANTHER" id="PTHR13900:SF0">
    <property type="entry name" value="TRANSCRIPTION INITIATION FACTOR TFIID SUBUNIT 1"/>
    <property type="match status" value="1"/>
</dbReference>
<protein>
    <recommendedName>
        <fullName evidence="7">Transcription initiation factor TFIID subunit 1</fullName>
    </recommendedName>
</protein>
<feature type="region of interest" description="Disordered" evidence="9">
    <location>
        <begin position="327"/>
        <end position="372"/>
    </location>
</feature>
<evidence type="ECO:0000256" key="5">
    <source>
        <dbReference type="ARBA" id="ARBA00023163"/>
    </source>
</evidence>
<keyword evidence="4 8" id="KW-0103">Bromodomain</keyword>
<keyword evidence="3" id="KW-0805">Transcription regulation</keyword>
<sequence length="1805" mass="204153">MDSEDPDGDIGGHGDGEGGGQEAAASLTGFLFGNIDERGELEGDFLDEESKRHLSSLTSMGIGSLVQEITNDVGSPQEEDLQSADFDMKATDAVDFSDINEMADEETEKVKDVMASMTMRRQDSDDEDYETKDAELMPPPSWLPVHKPEHKPPVSEESPGDQPDVGGETDQDRPNPNLDTPLAAMLPPELKKVLRFSRLFKPVHQPHIWRRKKKKKDGEGEKDGKAEGSDKTAEDKTETKGEDKKDKVKTETETPAVTPPVEIKVESETTGTSVEDIKVESAEGSMNSSPLEVKDVAGSSSDSGISLDEEDYETYMSRVFGTKIRLNLGRPAKPEEAAPDDEELYMNSQRNSVRKAENSSDQGQQNGDADVAPWRYGPAQYWYDMLGVPETGEGFHYGFKQKREPEEGTEIDTAVQNMVETGPEIPDEAYLMVTQLQWEDDIIWSGEEARQRVMTAHRSKPLLAGWVPSTTHRTAAQYIQANKPGQMRPGPPFMRSMSTQFGQKMPDGPAGDSKKNNTWYSIFPIENRELVYGNWEDNIIWDAENMDHIPQPQVLTIDPNDENIILEIPEDKDPNTPETPAKKEKSEVKKSRILLGKAGIIKDDDEEEETSQQTNLNSDQFNLSNDEFYNPKLDTALRSNIGVSLIQHSTPAVELRQPFFPTYMNETKLRTFHRNPLKKYSHGAVAGPGPHPVDSLFKVIKRKARLREQERQAFGGGEIFFMRTPHDLSATDGELVLCEYSEEFPPIMMQTGMATKIKNYYKRRPGKDVDAPQFKYGEIAYAHTSPYLGTLAPGQCLQTLENNMYRAPLFEHKMPASDFLIIRNRNHLYVREVETIFTVGQEGPLYEVPGPNSKRANNFIRDFLQVFIYRLFWKSKDTPRRIKMDDIKKAFPSHSESSIRKRLKLCADFKRTGMDSNWWVLKPDFRLKTEEEMRNMVSPEQCCSYYSMLAAEQRLKDAGYGEKSLFAPDEDNEEEAQMKIEDEVRTAPWNTTRAYISAMKGKCLLDLNGVADPTGAGQGFSYVKVPNKPQPRDEGKDNTPQKKTVTGTDADLRKLYLKDAKQLLRKFGVPEHEIKKLSRWEVIDVVRTMSTEQAKAAAAQEAGNEGGGWNKFARGNRFSVAEHQERYKEEYEGSTSEDSEFEEIGKNLESMLSSKKTSSQIKMEREEAERRDLQRMMFEGKDDKGKKDAGKQEEDAIANMAGKKLKITRTFIDDNGKEYTRVEWVIKPSVIDAYVRIQKTKDHNFIKQFATMDDTMKCGSCGQMGHMRTNKECPNFSKLGRSVEPPVKVAMTEEEVTAEDSTLQDHGLVDVVGTKLKLSKSLMEHAEQIKRKSLVLKFPKQAMEGKKRKKAGTTIHCDYLKKPRQSSHRRRADPVVTMSTIFEQLLNEMRDMPNTQPFLFPVNAKSVPDYFTIIKEPMDLQTIRENLRAKKSKEHVHHDSPGNDGPLSPPKEDKLMRLEKAINPLLDDNDQVALSFIFDTILNRIKAVENSWPFLNPVNKKLIKDYYDVIESPMDLSTIAKKVQTHKYQSKEAFIRDVQLIFENSAQYNGKDNNYTLTAKKMLDVCQAAIQENEETIVQMEHDIKAAQEAALEAAESESIVTGTSITHDEFTQGLDTESMDGYSMKENVTIKEYSEVDDTNASTAAQDSQQYFQAVNMSDSDFVDVEGDEDSFTRRNRRKQDAGEEKVDNSGDQDDILGNVSDSDDEGEKDNSFEQPGSYYPEDPGYDPNSQQYQVAAVEQQQAVEEPMDTDLNNDLQVSESENESEGDGENTADDSNEGFDIDEFLHSNEFSNDCTIHKDAMYI</sequence>
<feature type="compositionally biased region" description="Acidic residues" evidence="9">
    <location>
        <begin position="1762"/>
        <end position="1784"/>
    </location>
</feature>
<dbReference type="InterPro" id="IPR022591">
    <property type="entry name" value="TAF1_HAT_dom"/>
</dbReference>
<comment type="subcellular location">
    <subcellularLocation>
        <location evidence="1">Nucleus</location>
    </subcellularLocation>
</comment>
<keyword evidence="5" id="KW-0804">Transcription</keyword>
<dbReference type="SUPFAM" id="SSF47055">
    <property type="entry name" value="TAF(II)230 TBP-binding fragment"/>
    <property type="match status" value="1"/>
</dbReference>
<dbReference type="PRINTS" id="PR00503">
    <property type="entry name" value="BROMODOMAIN"/>
</dbReference>
<keyword evidence="12" id="KW-1185">Reference proteome</keyword>
<dbReference type="InterPro" id="IPR018359">
    <property type="entry name" value="Bromodomain_CS"/>
</dbReference>
<feature type="region of interest" description="Disordered" evidence="9">
    <location>
        <begin position="1"/>
        <end position="26"/>
    </location>
</feature>
<gene>
    <name evidence="11" type="ORF">MAR_025227</name>
</gene>
<dbReference type="InterPro" id="IPR040240">
    <property type="entry name" value="TAF1"/>
</dbReference>
<evidence type="ECO:0000313" key="11">
    <source>
        <dbReference type="EMBL" id="WAR00855.1"/>
    </source>
</evidence>
<dbReference type="PANTHER" id="PTHR13900">
    <property type="entry name" value="TRANSCRIPTION INITIATION FACTOR TFIID"/>
    <property type="match status" value="1"/>
</dbReference>
<feature type="region of interest" description="Disordered" evidence="9">
    <location>
        <begin position="1020"/>
        <end position="1047"/>
    </location>
</feature>
<evidence type="ECO:0000313" key="12">
    <source>
        <dbReference type="Proteomes" id="UP001164746"/>
    </source>
</evidence>
<dbReference type="InterPro" id="IPR036741">
    <property type="entry name" value="TAFII-230_TBP-bd_sf"/>
</dbReference>
<feature type="domain" description="Bromo" evidence="10">
    <location>
        <begin position="1390"/>
        <end position="1439"/>
    </location>
</feature>
<proteinExistence type="inferred from homology"/>
<evidence type="ECO:0000256" key="9">
    <source>
        <dbReference type="SAM" id="MobiDB-lite"/>
    </source>
</evidence>
<keyword evidence="6" id="KW-0539">Nucleus</keyword>
<dbReference type="SMART" id="SM00297">
    <property type="entry name" value="BROMO"/>
    <property type="match status" value="2"/>
</dbReference>
<evidence type="ECO:0000256" key="1">
    <source>
        <dbReference type="ARBA" id="ARBA00004123"/>
    </source>
</evidence>
<feature type="compositionally biased region" description="Basic and acidic residues" evidence="9">
    <location>
        <begin position="216"/>
        <end position="252"/>
    </location>
</feature>
<feature type="region of interest" description="Disordered" evidence="9">
    <location>
        <begin position="1663"/>
        <end position="1784"/>
    </location>
</feature>
<feature type="region of interest" description="Disordered" evidence="9">
    <location>
        <begin position="205"/>
        <end position="308"/>
    </location>
</feature>
<dbReference type="Pfam" id="PF09247">
    <property type="entry name" value="TBP-binding"/>
    <property type="match status" value="1"/>
</dbReference>
<evidence type="ECO:0000256" key="7">
    <source>
        <dbReference type="ARBA" id="ARBA00040102"/>
    </source>
</evidence>
<feature type="compositionally biased region" description="Basic and acidic residues" evidence="9">
    <location>
        <begin position="1680"/>
        <end position="1690"/>
    </location>
</feature>
<dbReference type="InterPro" id="IPR009067">
    <property type="entry name" value="TAF_II_230-bd"/>
</dbReference>
<dbReference type="Pfam" id="PF00439">
    <property type="entry name" value="Bromodomain"/>
    <property type="match status" value="2"/>
</dbReference>
<feature type="region of interest" description="Disordered" evidence="9">
    <location>
        <begin position="1430"/>
        <end position="1452"/>
    </location>
</feature>
<evidence type="ECO:0000256" key="2">
    <source>
        <dbReference type="ARBA" id="ARBA00009064"/>
    </source>
</evidence>
<name>A0ABY7DTU1_MYAAR</name>
<feature type="compositionally biased region" description="Low complexity" evidence="9">
    <location>
        <begin position="253"/>
        <end position="262"/>
    </location>
</feature>